<feature type="domain" description="Velvet" evidence="7">
    <location>
        <begin position="14"/>
        <end position="418"/>
    </location>
</feature>
<evidence type="ECO:0000256" key="2">
    <source>
        <dbReference type="ARBA" id="ARBA00023015"/>
    </source>
</evidence>
<keyword evidence="3" id="KW-0804">Transcription</keyword>
<evidence type="ECO:0000256" key="3">
    <source>
        <dbReference type="ARBA" id="ARBA00023163"/>
    </source>
</evidence>
<feature type="compositionally biased region" description="Basic and acidic residues" evidence="5">
    <location>
        <begin position="149"/>
        <end position="174"/>
    </location>
</feature>
<feature type="compositionally biased region" description="Polar residues" evidence="5">
    <location>
        <begin position="235"/>
        <end position="246"/>
    </location>
</feature>
<feature type="signal peptide" evidence="6">
    <location>
        <begin position="1"/>
        <end position="16"/>
    </location>
</feature>
<feature type="compositionally biased region" description="Acidic residues" evidence="5">
    <location>
        <begin position="433"/>
        <end position="444"/>
    </location>
</feature>
<dbReference type="Pfam" id="PF11754">
    <property type="entry name" value="Velvet"/>
    <property type="match status" value="1"/>
</dbReference>
<dbReference type="Gene3D" id="2.60.40.3960">
    <property type="entry name" value="Velvet domain"/>
    <property type="match status" value="2"/>
</dbReference>
<reference evidence="9" key="1">
    <citation type="submission" date="2016-10" db="EMBL/GenBank/DDBJ databases">
        <authorList>
            <person name="Jeantristanb JTB J.-T."/>
            <person name="Ricardo R."/>
        </authorList>
    </citation>
    <scope>NUCLEOTIDE SEQUENCE [LARGE SCALE GENOMIC DNA]</scope>
</reference>
<keyword evidence="6" id="KW-0732">Signal</keyword>
<feature type="compositionally biased region" description="Polar residues" evidence="5">
    <location>
        <begin position="107"/>
        <end position="132"/>
    </location>
</feature>
<dbReference type="AlphaFoldDB" id="A0A2X0KVM7"/>
<evidence type="ECO:0000256" key="6">
    <source>
        <dbReference type="SAM" id="SignalP"/>
    </source>
</evidence>
<dbReference type="EMBL" id="FMWP01000014">
    <property type="protein sequence ID" value="SCZ90341.1"/>
    <property type="molecule type" value="Genomic_DNA"/>
</dbReference>
<dbReference type="STRING" id="289078.A0A2X0KVM7"/>
<proteinExistence type="predicted"/>
<dbReference type="PROSITE" id="PS51821">
    <property type="entry name" value="VELVET"/>
    <property type="match status" value="1"/>
</dbReference>
<feature type="chain" id="PRO_5030060096" evidence="6">
    <location>
        <begin position="17"/>
        <end position="444"/>
    </location>
</feature>
<evidence type="ECO:0000256" key="4">
    <source>
        <dbReference type="ARBA" id="ARBA00023242"/>
    </source>
</evidence>
<comment type="subcellular location">
    <subcellularLocation>
        <location evidence="1">Nucleus</location>
    </subcellularLocation>
</comment>
<gene>
    <name evidence="8" type="ORF">BZ3500_MVSOF-1268-A1-R1_CHR1-3G01928</name>
</gene>
<protein>
    <submittedName>
        <fullName evidence="8">BZ3500_MvSof-1268-A1-R1_Chr1-3g01928 protein</fullName>
    </submittedName>
</protein>
<keyword evidence="2" id="KW-0805">Transcription regulation</keyword>
<feature type="compositionally biased region" description="Pro residues" evidence="5">
    <location>
        <begin position="191"/>
        <end position="203"/>
    </location>
</feature>
<dbReference type="PANTHER" id="PTHR33572">
    <property type="entry name" value="SPORE DEVELOPMENT REGULATOR VOSA"/>
    <property type="match status" value="1"/>
</dbReference>
<dbReference type="PANTHER" id="PTHR33572:SF3">
    <property type="entry name" value="VELVET COMPLEX SUBUNIT B"/>
    <property type="match status" value="1"/>
</dbReference>
<feature type="compositionally biased region" description="Low complexity" evidence="5">
    <location>
        <begin position="222"/>
        <end position="234"/>
    </location>
</feature>
<dbReference type="InterPro" id="IPR037525">
    <property type="entry name" value="Velvet_dom"/>
</dbReference>
<feature type="region of interest" description="Disordered" evidence="5">
    <location>
        <begin position="107"/>
        <end position="253"/>
    </location>
</feature>
<organism evidence="8 9">
    <name type="scientific">Microbotryum saponariae</name>
    <dbReference type="NCBI Taxonomy" id="289078"/>
    <lineage>
        <taxon>Eukaryota</taxon>
        <taxon>Fungi</taxon>
        <taxon>Dikarya</taxon>
        <taxon>Basidiomycota</taxon>
        <taxon>Pucciniomycotina</taxon>
        <taxon>Microbotryomycetes</taxon>
        <taxon>Microbotryales</taxon>
        <taxon>Microbotryaceae</taxon>
        <taxon>Microbotryum</taxon>
    </lineage>
</organism>
<keyword evidence="9" id="KW-1185">Reference proteome</keyword>
<dbReference type="OrthoDB" id="1746739at2759"/>
<evidence type="ECO:0000259" key="7">
    <source>
        <dbReference type="PROSITE" id="PS51821"/>
    </source>
</evidence>
<sequence>MYLCGLFQFFSLPALCSELSLEVVQQPVRARMCGLGDRDRRPITPPLIAKLVCKSRATGRPVPLSQIDTSFLICAVDLWTSDFADTNLTRNVSPALSCGITPSMLLQSYGSRNPTQTSPMPVHTQNSRSTPTEPERSVFSLRTPPPSADGEHPVREDLKGGIRRRSSSDEHNEVGRSSTPPGGSSLRWAPPKVPSPRAPPSPTLSPRVGHARLQPVDQSRGTSITTSNTSLSSNFAHTNSSETPTDGQERANRQGAPLAPLSSLQSGFMPSHQGLRLPLPLPMPIFSKQAAPLVPNLIGSLHANAFKLTDDRGELGIFFVLPDLSVRTEGSFRLRLRLMSIGFDTLDTSGQKLPLQATTYTQVFNVVSAKKFDGMLGKPSIQVFGLLCTSELNVGWFDADPTPLSKCFAKQGTRIPTRKVARTRKHAKRPAAELEEEDELAGDD</sequence>
<evidence type="ECO:0000313" key="9">
    <source>
        <dbReference type="Proteomes" id="UP000249723"/>
    </source>
</evidence>
<feature type="compositionally biased region" description="Basic residues" evidence="5">
    <location>
        <begin position="419"/>
        <end position="429"/>
    </location>
</feature>
<accession>A0A2X0KVM7</accession>
<evidence type="ECO:0000256" key="1">
    <source>
        <dbReference type="ARBA" id="ARBA00004123"/>
    </source>
</evidence>
<dbReference type="Proteomes" id="UP000249723">
    <property type="component" value="Unassembled WGS sequence"/>
</dbReference>
<keyword evidence="4" id="KW-0539">Nucleus</keyword>
<dbReference type="GO" id="GO:0005634">
    <property type="term" value="C:nucleus"/>
    <property type="evidence" value="ECO:0007669"/>
    <property type="project" value="UniProtKB-SubCell"/>
</dbReference>
<evidence type="ECO:0000313" key="8">
    <source>
        <dbReference type="EMBL" id="SCZ90341.1"/>
    </source>
</evidence>
<dbReference type="InterPro" id="IPR038491">
    <property type="entry name" value="Velvet_dom_sf"/>
</dbReference>
<evidence type="ECO:0000256" key="5">
    <source>
        <dbReference type="SAM" id="MobiDB-lite"/>
    </source>
</evidence>
<dbReference type="InterPro" id="IPR021740">
    <property type="entry name" value="Velvet"/>
</dbReference>
<name>A0A2X0KVM7_9BASI</name>
<feature type="region of interest" description="Disordered" evidence="5">
    <location>
        <begin position="419"/>
        <end position="444"/>
    </location>
</feature>